<proteinExistence type="predicted"/>
<keyword evidence="1" id="KW-0732">Signal</keyword>
<dbReference type="Proteomes" id="UP000002282">
    <property type="component" value="Chromosome 2R"/>
</dbReference>
<name>A0A0R1DQE3_DROYA</name>
<accession>A0A0R1DQE3</accession>
<feature type="chain" id="PRO_5006402748" description="Seminal fluid protein" evidence="1">
    <location>
        <begin position="23"/>
        <end position="107"/>
    </location>
</feature>
<evidence type="ECO:0000256" key="1">
    <source>
        <dbReference type="SAM" id="SignalP"/>
    </source>
</evidence>
<reference evidence="2 3" key="1">
    <citation type="journal article" date="2007" name="Nature">
        <title>Evolution of genes and genomes on the Drosophila phylogeny.</title>
        <authorList>
            <consortium name="Drosophila 12 Genomes Consortium"/>
            <person name="Clark A.G."/>
            <person name="Eisen M.B."/>
            <person name="Smith D.R."/>
            <person name="Bergman C.M."/>
            <person name="Oliver B."/>
            <person name="Markow T.A."/>
            <person name="Kaufman T.C."/>
            <person name="Kellis M."/>
            <person name="Gelbart W."/>
            <person name="Iyer V.N."/>
            <person name="Pollard D.A."/>
            <person name="Sackton T.B."/>
            <person name="Larracuente A.M."/>
            <person name="Singh N.D."/>
            <person name="Abad J.P."/>
            <person name="Abt D.N."/>
            <person name="Adryan B."/>
            <person name="Aguade M."/>
            <person name="Akashi H."/>
            <person name="Anderson W.W."/>
            <person name="Aquadro C.F."/>
            <person name="Ardell D.H."/>
            <person name="Arguello R."/>
            <person name="Artieri C.G."/>
            <person name="Barbash D.A."/>
            <person name="Barker D."/>
            <person name="Barsanti P."/>
            <person name="Batterham P."/>
            <person name="Batzoglou S."/>
            <person name="Begun D."/>
            <person name="Bhutkar A."/>
            <person name="Blanco E."/>
            <person name="Bosak S.A."/>
            <person name="Bradley R.K."/>
            <person name="Brand A.D."/>
            <person name="Brent M.R."/>
            <person name="Brooks A.N."/>
            <person name="Brown R.H."/>
            <person name="Butlin R.K."/>
            <person name="Caggese C."/>
            <person name="Calvi B.R."/>
            <person name="Bernardo de Carvalho A."/>
            <person name="Caspi A."/>
            <person name="Castrezana S."/>
            <person name="Celniker S.E."/>
            <person name="Chang J.L."/>
            <person name="Chapple C."/>
            <person name="Chatterji S."/>
            <person name="Chinwalla A."/>
            <person name="Civetta A."/>
            <person name="Clifton S.W."/>
            <person name="Comeron J.M."/>
            <person name="Costello J.C."/>
            <person name="Coyne J.A."/>
            <person name="Daub J."/>
            <person name="David R.G."/>
            <person name="Delcher A.L."/>
            <person name="Delehaunty K."/>
            <person name="Do C.B."/>
            <person name="Ebling H."/>
            <person name="Edwards K."/>
            <person name="Eickbush T."/>
            <person name="Evans J.D."/>
            <person name="Filipski A."/>
            <person name="Findeiss S."/>
            <person name="Freyhult E."/>
            <person name="Fulton L."/>
            <person name="Fulton R."/>
            <person name="Garcia A.C."/>
            <person name="Gardiner A."/>
            <person name="Garfield D.A."/>
            <person name="Garvin B.E."/>
            <person name="Gibson G."/>
            <person name="Gilbert D."/>
            <person name="Gnerre S."/>
            <person name="Godfrey J."/>
            <person name="Good R."/>
            <person name="Gotea V."/>
            <person name="Gravely B."/>
            <person name="Greenberg A.J."/>
            <person name="Griffiths-Jones S."/>
            <person name="Gross S."/>
            <person name="Guigo R."/>
            <person name="Gustafson E.A."/>
            <person name="Haerty W."/>
            <person name="Hahn M.W."/>
            <person name="Halligan D.L."/>
            <person name="Halpern A.L."/>
            <person name="Halter G.M."/>
            <person name="Han M.V."/>
            <person name="Heger A."/>
            <person name="Hillier L."/>
            <person name="Hinrichs A.S."/>
            <person name="Holmes I."/>
            <person name="Hoskins R.A."/>
            <person name="Hubisz M.J."/>
            <person name="Hultmark D."/>
            <person name="Huntley M.A."/>
            <person name="Jaffe D.B."/>
            <person name="Jagadeeshan S."/>
            <person name="Jeck W.R."/>
            <person name="Johnson J."/>
            <person name="Jones C.D."/>
            <person name="Jordan W.C."/>
            <person name="Karpen G.H."/>
            <person name="Kataoka E."/>
            <person name="Keightley P.D."/>
            <person name="Kheradpour P."/>
            <person name="Kirkness E.F."/>
            <person name="Koerich L.B."/>
            <person name="Kristiansen K."/>
            <person name="Kudrna D."/>
            <person name="Kulathinal R.J."/>
            <person name="Kumar S."/>
            <person name="Kwok R."/>
            <person name="Lander E."/>
            <person name="Langley C.H."/>
            <person name="Lapoint R."/>
            <person name="Lazzaro B.P."/>
            <person name="Lee S.J."/>
            <person name="Levesque L."/>
            <person name="Li R."/>
            <person name="Lin C.F."/>
            <person name="Lin M.F."/>
            <person name="Lindblad-Toh K."/>
            <person name="Llopart A."/>
            <person name="Long M."/>
            <person name="Low L."/>
            <person name="Lozovsky E."/>
            <person name="Lu J."/>
            <person name="Luo M."/>
            <person name="Machado C.A."/>
            <person name="Makalowski W."/>
            <person name="Marzo M."/>
            <person name="Matsuda M."/>
            <person name="Matzkin L."/>
            <person name="McAllister B."/>
            <person name="McBride C.S."/>
            <person name="McKernan B."/>
            <person name="McKernan K."/>
            <person name="Mendez-Lago M."/>
            <person name="Minx P."/>
            <person name="Mollenhauer M.U."/>
            <person name="Montooth K."/>
            <person name="Mount S.M."/>
            <person name="Mu X."/>
            <person name="Myers E."/>
            <person name="Negre B."/>
            <person name="Newfeld S."/>
            <person name="Nielsen R."/>
            <person name="Noor M.A."/>
            <person name="O'Grady P."/>
            <person name="Pachter L."/>
            <person name="Papaceit M."/>
            <person name="Parisi M.J."/>
            <person name="Parisi M."/>
            <person name="Parts L."/>
            <person name="Pedersen J.S."/>
            <person name="Pesole G."/>
            <person name="Phillippy A.M."/>
            <person name="Ponting C.P."/>
            <person name="Pop M."/>
            <person name="Porcelli D."/>
            <person name="Powell J.R."/>
            <person name="Prohaska S."/>
            <person name="Pruitt K."/>
            <person name="Puig M."/>
            <person name="Quesneville H."/>
            <person name="Ram K.R."/>
            <person name="Rand D."/>
            <person name="Rasmussen M.D."/>
            <person name="Reed L.K."/>
            <person name="Reenan R."/>
            <person name="Reily A."/>
            <person name="Remington K.A."/>
            <person name="Rieger T.T."/>
            <person name="Ritchie M.G."/>
            <person name="Robin C."/>
            <person name="Rogers Y.H."/>
            <person name="Rohde C."/>
            <person name="Rozas J."/>
            <person name="Rubenfield M.J."/>
            <person name="Ruiz A."/>
            <person name="Russo S."/>
            <person name="Salzberg S.L."/>
            <person name="Sanchez-Gracia A."/>
            <person name="Saranga D.J."/>
            <person name="Sato H."/>
            <person name="Schaeffer S.W."/>
            <person name="Schatz M.C."/>
            <person name="Schlenke T."/>
            <person name="Schwartz R."/>
            <person name="Segarra C."/>
            <person name="Singh R.S."/>
            <person name="Sirot L."/>
            <person name="Sirota M."/>
            <person name="Sisneros N.B."/>
            <person name="Smith C.D."/>
            <person name="Smith T.F."/>
            <person name="Spieth J."/>
            <person name="Stage D.E."/>
            <person name="Stark A."/>
            <person name="Stephan W."/>
            <person name="Strausberg R.L."/>
            <person name="Strempel S."/>
            <person name="Sturgill D."/>
            <person name="Sutton G."/>
            <person name="Sutton G.G."/>
            <person name="Tao W."/>
            <person name="Teichmann S."/>
            <person name="Tobari Y.N."/>
            <person name="Tomimura Y."/>
            <person name="Tsolas J.M."/>
            <person name="Valente V.L."/>
            <person name="Venter E."/>
            <person name="Venter J.C."/>
            <person name="Vicario S."/>
            <person name="Vieira F.G."/>
            <person name="Vilella A.J."/>
            <person name="Villasante A."/>
            <person name="Walenz B."/>
            <person name="Wang J."/>
            <person name="Wasserman M."/>
            <person name="Watts T."/>
            <person name="Wilson D."/>
            <person name="Wilson R.K."/>
            <person name="Wing R.A."/>
            <person name="Wolfner M.F."/>
            <person name="Wong A."/>
            <person name="Wong G.K."/>
            <person name="Wu C.I."/>
            <person name="Wu G."/>
            <person name="Yamamoto D."/>
            <person name="Yang H.P."/>
            <person name="Yang S.P."/>
            <person name="Yorke J.A."/>
            <person name="Yoshida K."/>
            <person name="Zdobnov E."/>
            <person name="Zhang P."/>
            <person name="Zhang Y."/>
            <person name="Zimin A.V."/>
            <person name="Baldwin J."/>
            <person name="Abdouelleil A."/>
            <person name="Abdulkadir J."/>
            <person name="Abebe A."/>
            <person name="Abera B."/>
            <person name="Abreu J."/>
            <person name="Acer S.C."/>
            <person name="Aftuck L."/>
            <person name="Alexander A."/>
            <person name="An P."/>
            <person name="Anderson E."/>
            <person name="Anderson S."/>
            <person name="Arachi H."/>
            <person name="Azer M."/>
            <person name="Bachantsang P."/>
            <person name="Barry A."/>
            <person name="Bayul T."/>
            <person name="Berlin A."/>
            <person name="Bessette D."/>
            <person name="Bloom T."/>
            <person name="Blye J."/>
            <person name="Boguslavskiy L."/>
            <person name="Bonnet C."/>
            <person name="Boukhgalter B."/>
            <person name="Bourzgui I."/>
            <person name="Brown A."/>
            <person name="Cahill P."/>
            <person name="Channer S."/>
            <person name="Cheshatsang Y."/>
            <person name="Chuda L."/>
            <person name="Citroen M."/>
            <person name="Collymore A."/>
            <person name="Cooke P."/>
            <person name="Costello M."/>
            <person name="D'Aco K."/>
            <person name="Daza R."/>
            <person name="De Haan G."/>
            <person name="DeGray S."/>
            <person name="DeMaso C."/>
            <person name="Dhargay N."/>
            <person name="Dooley K."/>
            <person name="Dooley E."/>
            <person name="Doricent M."/>
            <person name="Dorje P."/>
            <person name="Dorjee K."/>
            <person name="Dupes A."/>
            <person name="Elong R."/>
            <person name="Falk J."/>
            <person name="Farina A."/>
            <person name="Faro S."/>
            <person name="Ferguson D."/>
            <person name="Fisher S."/>
            <person name="Foley C.D."/>
            <person name="Franke A."/>
            <person name="Friedrich D."/>
            <person name="Gadbois L."/>
            <person name="Gearin G."/>
            <person name="Gearin C.R."/>
            <person name="Giannoukos G."/>
            <person name="Goode T."/>
            <person name="Graham J."/>
            <person name="Grandbois E."/>
            <person name="Grewal S."/>
            <person name="Gyaltsen K."/>
            <person name="Hafez N."/>
            <person name="Hagos B."/>
            <person name="Hall J."/>
            <person name="Henson C."/>
            <person name="Hollinger A."/>
            <person name="Honan T."/>
            <person name="Huard M.D."/>
            <person name="Hughes L."/>
            <person name="Hurhula B."/>
            <person name="Husby M.E."/>
            <person name="Kamat A."/>
            <person name="Kanga B."/>
            <person name="Kashin S."/>
            <person name="Khazanovich D."/>
            <person name="Kisner P."/>
            <person name="Lance K."/>
            <person name="Lara M."/>
            <person name="Lee W."/>
            <person name="Lennon N."/>
            <person name="Letendre F."/>
            <person name="LeVine R."/>
            <person name="Lipovsky A."/>
            <person name="Liu X."/>
            <person name="Liu J."/>
            <person name="Liu S."/>
            <person name="Lokyitsang T."/>
            <person name="Lokyitsang Y."/>
            <person name="Lubonja R."/>
            <person name="Lui A."/>
            <person name="MacDonald P."/>
            <person name="Magnisalis V."/>
            <person name="Maru K."/>
            <person name="Matthews C."/>
            <person name="McCusker W."/>
            <person name="McDonough S."/>
            <person name="Mehta T."/>
            <person name="Meldrim J."/>
            <person name="Meneus L."/>
            <person name="Mihai O."/>
            <person name="Mihalev A."/>
            <person name="Mihova T."/>
            <person name="Mittelman R."/>
            <person name="Mlenga V."/>
            <person name="Montmayeur A."/>
            <person name="Mulrain L."/>
            <person name="Navidi A."/>
            <person name="Naylor J."/>
            <person name="Negash T."/>
            <person name="Nguyen T."/>
            <person name="Nguyen N."/>
            <person name="Nicol R."/>
            <person name="Norbu C."/>
            <person name="Norbu N."/>
            <person name="Novod N."/>
            <person name="O'Neill B."/>
            <person name="Osman S."/>
            <person name="Markiewicz E."/>
            <person name="Oyono O.L."/>
            <person name="Patti C."/>
            <person name="Phunkhang P."/>
            <person name="Pierre F."/>
            <person name="Priest M."/>
            <person name="Raghuraman S."/>
            <person name="Rege F."/>
            <person name="Reyes R."/>
            <person name="Rise C."/>
            <person name="Rogov P."/>
            <person name="Ross K."/>
            <person name="Ryan E."/>
            <person name="Settipalli S."/>
            <person name="Shea T."/>
            <person name="Sherpa N."/>
            <person name="Shi L."/>
            <person name="Shih D."/>
            <person name="Sparrow T."/>
            <person name="Spaulding J."/>
            <person name="Stalker J."/>
            <person name="Stange-Thomann N."/>
            <person name="Stavropoulos S."/>
            <person name="Stone C."/>
            <person name="Strader C."/>
            <person name="Tesfaye S."/>
            <person name="Thomson T."/>
            <person name="Thoulutsang Y."/>
            <person name="Thoulutsang D."/>
            <person name="Topham K."/>
            <person name="Topping I."/>
            <person name="Tsamla T."/>
            <person name="Vassiliev H."/>
            <person name="Vo A."/>
            <person name="Wangchuk T."/>
            <person name="Wangdi T."/>
            <person name="Weiand M."/>
            <person name="Wilkinson J."/>
            <person name="Wilson A."/>
            <person name="Yadav S."/>
            <person name="Young G."/>
            <person name="Yu Q."/>
            <person name="Zembek L."/>
            <person name="Zhong D."/>
            <person name="Zimmer A."/>
            <person name="Zwirko Z."/>
            <person name="Jaffe D.B."/>
            <person name="Alvarez P."/>
            <person name="Brockman W."/>
            <person name="Butler J."/>
            <person name="Chin C."/>
            <person name="Gnerre S."/>
            <person name="Grabherr M."/>
            <person name="Kleber M."/>
            <person name="Mauceli E."/>
            <person name="MacCallum I."/>
        </authorList>
    </citation>
    <scope>NUCLEOTIDE SEQUENCE [LARGE SCALE GENOMIC DNA]</scope>
    <source>
        <strain evidence="3">Tai18E2 / Tucson 14021-0261.01</strain>
    </source>
</reference>
<dbReference type="KEGG" id="dya:Dyak_GE28468"/>
<evidence type="ECO:0000313" key="3">
    <source>
        <dbReference type="Proteomes" id="UP000002282"/>
    </source>
</evidence>
<protein>
    <recommendedName>
        <fullName evidence="4">Seminal fluid protein</fullName>
    </recommendedName>
</protein>
<feature type="signal peptide" evidence="1">
    <location>
        <begin position="1"/>
        <end position="22"/>
    </location>
</feature>
<evidence type="ECO:0008006" key="4">
    <source>
        <dbReference type="Google" id="ProtNLM"/>
    </source>
</evidence>
<sequence length="107" mass="12001">MKFLALFVYAFVMLSLVSQLEARQRFYCLWSTKRTCSKTTPRCIRLQTGVDSQSAAVYTCKYYQNDCQYLLDNCKGKTAYGQLGTSVNVLTYCITNNIAIGGTGDCT</sequence>
<dbReference type="AlphaFoldDB" id="A0A0R1DQE3"/>
<evidence type="ECO:0000313" key="2">
    <source>
        <dbReference type="EMBL" id="KRJ99482.1"/>
    </source>
</evidence>
<reference evidence="2 3" key="2">
    <citation type="journal article" date="2007" name="PLoS Biol.">
        <title>Principles of genome evolution in the Drosophila melanogaster species group.</title>
        <authorList>
            <person name="Ranz J.M."/>
            <person name="Maurin D."/>
            <person name="Chan Y.S."/>
            <person name="von Grotthuss M."/>
            <person name="Hillier L.W."/>
            <person name="Roote J."/>
            <person name="Ashburner M."/>
            <person name="Bergman C.M."/>
        </authorList>
    </citation>
    <scope>NUCLEOTIDE SEQUENCE [LARGE SCALE GENOMIC DNA]</scope>
    <source>
        <strain evidence="3">Tai18E2 / Tucson 14021-0261.01</strain>
    </source>
</reference>
<dbReference type="EMBL" id="CM000158">
    <property type="protein sequence ID" value="KRJ99482.1"/>
    <property type="molecule type" value="Genomic_DNA"/>
</dbReference>
<keyword evidence="3" id="KW-1185">Reference proteome</keyword>
<dbReference type="OrthoDB" id="7833726at2759"/>
<gene>
    <name evidence="2" type="primary">Dyak\GE28468</name>
    <name evidence="2" type="synonym">GE28468</name>
    <name evidence="2" type="ORF">Dyak_GE28468</name>
</gene>
<organism evidence="2 3">
    <name type="scientific">Drosophila yakuba</name>
    <name type="common">Fruit fly</name>
    <dbReference type="NCBI Taxonomy" id="7245"/>
    <lineage>
        <taxon>Eukaryota</taxon>
        <taxon>Metazoa</taxon>
        <taxon>Ecdysozoa</taxon>
        <taxon>Arthropoda</taxon>
        <taxon>Hexapoda</taxon>
        <taxon>Insecta</taxon>
        <taxon>Pterygota</taxon>
        <taxon>Neoptera</taxon>
        <taxon>Endopterygota</taxon>
        <taxon>Diptera</taxon>
        <taxon>Brachycera</taxon>
        <taxon>Muscomorpha</taxon>
        <taxon>Ephydroidea</taxon>
        <taxon>Drosophilidae</taxon>
        <taxon>Drosophila</taxon>
        <taxon>Sophophora</taxon>
    </lineage>
</organism>